<dbReference type="AlphaFoldDB" id="A0A5B8XRC8"/>
<gene>
    <name evidence="2" type="ORF">FRD01_12745</name>
</gene>
<feature type="domain" description="HD/PDEase" evidence="1">
    <location>
        <begin position="36"/>
        <end position="155"/>
    </location>
</feature>
<reference evidence="2 3" key="1">
    <citation type="submission" date="2019-08" db="EMBL/GenBank/DDBJ databases">
        <authorList>
            <person name="Liang Q."/>
        </authorList>
    </citation>
    <scope>NUCLEOTIDE SEQUENCE [LARGE SCALE GENOMIC DNA]</scope>
    <source>
        <strain evidence="2 3">V1718</strain>
    </source>
</reference>
<dbReference type="Pfam" id="PF01966">
    <property type="entry name" value="HD"/>
    <property type="match status" value="1"/>
</dbReference>
<dbReference type="Gene3D" id="1.10.3210.50">
    <property type="match status" value="1"/>
</dbReference>
<dbReference type="SUPFAM" id="SSF109604">
    <property type="entry name" value="HD-domain/PDEase-like"/>
    <property type="match status" value="1"/>
</dbReference>
<accession>A0A5B8XRC8</accession>
<protein>
    <submittedName>
        <fullName evidence="2">HD domain-containing protein</fullName>
    </submittedName>
</protein>
<evidence type="ECO:0000259" key="1">
    <source>
        <dbReference type="SMART" id="SM00471"/>
    </source>
</evidence>
<evidence type="ECO:0000313" key="2">
    <source>
        <dbReference type="EMBL" id="QED28084.1"/>
    </source>
</evidence>
<dbReference type="Proteomes" id="UP000321595">
    <property type="component" value="Chromosome"/>
</dbReference>
<dbReference type="EMBL" id="CP042467">
    <property type="protein sequence ID" value="QED28084.1"/>
    <property type="molecule type" value="Genomic_DNA"/>
</dbReference>
<sequence>MTKENRAYTAAIRARIHDQAWIVPGLAALDETMEQDGGHDYAHLTRVLVNAVRIAKGEVAHNPDLEVIAAAVTFHDVINLPKNSPDRHLASTKSAEFAVKILEPYFSDERLAKIEEAIRTHSYSSGFQPECIEAKIVTDADRLESLGAFGIARTFYVSGVMGRSILDQSDPFAERRELDDLEFALDHFPAKLLKLRERMTTKTGREMAEQRHRFLEVFLDQIRLEVQDE</sequence>
<dbReference type="PANTHER" id="PTHR33594">
    <property type="entry name" value="SUPERFAMILY HYDROLASE, PUTATIVE (AFU_ORTHOLOGUE AFUA_1G03035)-RELATED"/>
    <property type="match status" value="1"/>
</dbReference>
<proteinExistence type="predicted"/>
<dbReference type="KEGG" id="bbae:FRD01_12745"/>
<dbReference type="SMART" id="SM00471">
    <property type="entry name" value="HDc"/>
    <property type="match status" value="1"/>
</dbReference>
<dbReference type="InterPro" id="IPR006674">
    <property type="entry name" value="HD_domain"/>
</dbReference>
<dbReference type="InterPro" id="IPR003607">
    <property type="entry name" value="HD/PDEase_dom"/>
</dbReference>
<dbReference type="OrthoDB" id="9797344at2"/>
<dbReference type="RefSeq" id="WP_146960194.1">
    <property type="nucleotide sequence ID" value="NZ_CP042467.1"/>
</dbReference>
<dbReference type="CDD" id="cd00077">
    <property type="entry name" value="HDc"/>
    <property type="match status" value="1"/>
</dbReference>
<keyword evidence="3" id="KW-1185">Reference proteome</keyword>
<organism evidence="2 3">
    <name type="scientific">Microvenator marinus</name>
    <dbReference type="NCBI Taxonomy" id="2600177"/>
    <lineage>
        <taxon>Bacteria</taxon>
        <taxon>Deltaproteobacteria</taxon>
        <taxon>Bradymonadales</taxon>
        <taxon>Microvenatoraceae</taxon>
        <taxon>Microvenator</taxon>
    </lineage>
</organism>
<dbReference type="PANTHER" id="PTHR33594:SF1">
    <property type="entry name" value="HD_PDEASE DOMAIN-CONTAINING PROTEIN"/>
    <property type="match status" value="1"/>
</dbReference>
<evidence type="ECO:0000313" key="3">
    <source>
        <dbReference type="Proteomes" id="UP000321595"/>
    </source>
</evidence>
<name>A0A5B8XRC8_9DELT</name>